<reference evidence="1" key="1">
    <citation type="submission" date="2018-05" db="EMBL/GenBank/DDBJ databases">
        <authorList>
            <person name="Lanie J.A."/>
            <person name="Ng W.-L."/>
            <person name="Kazmierczak K.M."/>
            <person name="Andrzejewski T.M."/>
            <person name="Davidsen T.M."/>
            <person name="Wayne K.J."/>
            <person name="Tettelin H."/>
            <person name="Glass J.I."/>
            <person name="Rusch D."/>
            <person name="Podicherti R."/>
            <person name="Tsui H.-C.T."/>
            <person name="Winkler M.E."/>
        </authorList>
    </citation>
    <scope>NUCLEOTIDE SEQUENCE</scope>
</reference>
<sequence length="234" mass="27584">NDKIDQIMSIEKLNDEIITYKNTIKESNDYRVSPDHFSESKRDQYHFRLSNLKKNNYKKLEDYNWDRYNARLYTAAEWVAENWALKNHLSYYDFNQVDQMSPQDCQINGIDVDVKTTLGVGCRKLKNYYSRKGTTYENEIILGITSWIYKTDFIGTSKDFSKHLIHGIFDPSLYRNINLELNYFPVSTKLINACYFQSLQSYFNIKPNFDTIISNYGNDVLNYLIKTKSSLPAV</sequence>
<proteinExistence type="predicted"/>
<name>A0A383DQW0_9ZZZZ</name>
<organism evidence="1">
    <name type="scientific">marine metagenome</name>
    <dbReference type="NCBI Taxonomy" id="408172"/>
    <lineage>
        <taxon>unclassified sequences</taxon>
        <taxon>metagenomes</taxon>
        <taxon>ecological metagenomes</taxon>
    </lineage>
</organism>
<evidence type="ECO:0000313" key="1">
    <source>
        <dbReference type="EMBL" id="SVE46615.1"/>
    </source>
</evidence>
<dbReference type="EMBL" id="UINC01219236">
    <property type="protein sequence ID" value="SVE46615.1"/>
    <property type="molecule type" value="Genomic_DNA"/>
</dbReference>
<gene>
    <name evidence="1" type="ORF">METZ01_LOCUS499469</name>
</gene>
<protein>
    <submittedName>
        <fullName evidence="1">Uncharacterized protein</fullName>
    </submittedName>
</protein>
<accession>A0A383DQW0</accession>
<feature type="non-terminal residue" evidence="1">
    <location>
        <position position="234"/>
    </location>
</feature>
<dbReference type="AlphaFoldDB" id="A0A383DQW0"/>
<feature type="non-terminal residue" evidence="1">
    <location>
        <position position="1"/>
    </location>
</feature>